<dbReference type="RefSeq" id="WP_278058181.1">
    <property type="nucleotide sequence ID" value="NZ_CP121247.1"/>
</dbReference>
<feature type="region of interest" description="Disordered" evidence="2">
    <location>
        <begin position="334"/>
        <end position="355"/>
    </location>
</feature>
<evidence type="ECO:0000256" key="3">
    <source>
        <dbReference type="SAM" id="Phobius"/>
    </source>
</evidence>
<feature type="signal peptide" evidence="4">
    <location>
        <begin position="1"/>
        <end position="32"/>
    </location>
</feature>
<keyword evidence="7" id="KW-0378">Hydrolase</keyword>
<dbReference type="SUPFAM" id="SSF55816">
    <property type="entry name" value="5'-nucleotidase (syn. UDP-sugar hydrolase), C-terminal domain"/>
    <property type="match status" value="1"/>
</dbReference>
<dbReference type="Proteomes" id="UP001235966">
    <property type="component" value="Unassembled WGS sequence"/>
</dbReference>
<reference evidence="7 8" key="1">
    <citation type="submission" date="2023-07" db="EMBL/GenBank/DDBJ databases">
        <title>Sequencing the genomes of 1000 actinobacteria strains.</title>
        <authorList>
            <person name="Klenk H.-P."/>
        </authorList>
    </citation>
    <scope>NUCLEOTIDE SEQUENCE [LARGE SCALE GENOMIC DNA]</scope>
    <source>
        <strain evidence="7 8">DSM 102162</strain>
    </source>
</reference>
<dbReference type="GO" id="GO:0008253">
    <property type="term" value="F:5'-nucleotidase activity"/>
    <property type="evidence" value="ECO:0007669"/>
    <property type="project" value="UniProtKB-EC"/>
</dbReference>
<evidence type="ECO:0000313" key="8">
    <source>
        <dbReference type="Proteomes" id="UP001235966"/>
    </source>
</evidence>
<dbReference type="EC" id="3.1.3.5" evidence="7"/>
<dbReference type="SUPFAM" id="SSF56300">
    <property type="entry name" value="Metallo-dependent phosphatases"/>
    <property type="match status" value="1"/>
</dbReference>
<organism evidence="7 8">
    <name type="scientific">Arcanobacterium wilhelmae</name>
    <dbReference type="NCBI Taxonomy" id="1803177"/>
    <lineage>
        <taxon>Bacteria</taxon>
        <taxon>Bacillati</taxon>
        <taxon>Actinomycetota</taxon>
        <taxon>Actinomycetes</taxon>
        <taxon>Actinomycetales</taxon>
        <taxon>Actinomycetaceae</taxon>
        <taxon>Arcanobacterium</taxon>
    </lineage>
</organism>
<dbReference type="InterPro" id="IPR004843">
    <property type="entry name" value="Calcineurin-like_PHP"/>
</dbReference>
<feature type="chain" id="PRO_5045919544" evidence="4">
    <location>
        <begin position="33"/>
        <end position="805"/>
    </location>
</feature>
<keyword evidence="8" id="KW-1185">Reference proteome</keyword>
<feature type="compositionally biased region" description="Polar residues" evidence="2">
    <location>
        <begin position="759"/>
        <end position="772"/>
    </location>
</feature>
<feature type="region of interest" description="Disordered" evidence="2">
    <location>
        <begin position="738"/>
        <end position="772"/>
    </location>
</feature>
<dbReference type="PANTHER" id="PTHR11575:SF24">
    <property type="entry name" value="5'-NUCLEOTIDASE"/>
    <property type="match status" value="1"/>
</dbReference>
<gene>
    <name evidence="7" type="ORF">J2S49_000815</name>
</gene>
<keyword evidence="1 4" id="KW-0732">Signal</keyword>
<name>A0ABT9NAK2_9ACTO</name>
<evidence type="ECO:0000259" key="6">
    <source>
        <dbReference type="Pfam" id="PF02872"/>
    </source>
</evidence>
<evidence type="ECO:0000256" key="4">
    <source>
        <dbReference type="SAM" id="SignalP"/>
    </source>
</evidence>
<proteinExistence type="predicted"/>
<feature type="transmembrane region" description="Helical" evidence="3">
    <location>
        <begin position="781"/>
        <end position="800"/>
    </location>
</feature>
<dbReference type="InterPro" id="IPR029052">
    <property type="entry name" value="Metallo-depent_PP-like"/>
</dbReference>
<dbReference type="Gene3D" id="3.60.21.10">
    <property type="match status" value="1"/>
</dbReference>
<dbReference type="InterPro" id="IPR036907">
    <property type="entry name" value="5'-Nucleotdase_C_sf"/>
</dbReference>
<evidence type="ECO:0000313" key="7">
    <source>
        <dbReference type="EMBL" id="MDP9800739.1"/>
    </source>
</evidence>
<feature type="domain" description="5'-Nucleotidase C-terminal" evidence="6">
    <location>
        <begin position="347"/>
        <end position="508"/>
    </location>
</feature>
<evidence type="ECO:0000259" key="5">
    <source>
        <dbReference type="Pfam" id="PF00149"/>
    </source>
</evidence>
<dbReference type="Pfam" id="PF00149">
    <property type="entry name" value="Metallophos"/>
    <property type="match status" value="1"/>
</dbReference>
<dbReference type="InterPro" id="IPR008334">
    <property type="entry name" value="5'-Nucleotdase_C"/>
</dbReference>
<dbReference type="Pfam" id="PF02872">
    <property type="entry name" value="5_nucleotid_C"/>
    <property type="match status" value="1"/>
</dbReference>
<protein>
    <submittedName>
        <fullName evidence="7">5'-nucleotidase</fullName>
        <ecNumber evidence="7">3.1.3.5</ecNumber>
    </submittedName>
</protein>
<dbReference type="InterPro" id="IPR006179">
    <property type="entry name" value="5_nucleotidase/apyrase"/>
</dbReference>
<keyword evidence="3" id="KW-0472">Membrane</keyword>
<sequence>MKKVNLRRPVGAAAALALTSIGFGAAATPAFAADGDVSLDFAVISDFHGHIENAAALDYQIDQMRTANPNTRFLSVGDNVGGSAYISAVDNDTPTINILKAMGLDYSASGNHEFDKGYSDLKDRILPGLAPTPIQAANAKGADAINKPYELVEIGGVKVAYIGTVTDEMTTLVSPSAIAGITFEDPVAITNTIADQLKDGDAANGEADVVIALMHKDRELGPQKLNKNVDLAFGGHSHIEGVGKTASGAPVCEPINYGMAFIKANVTKKADGTITASCAVAELPKHEVANPKDPKKPLKVFDNESPDIKAMFEAASEKAKELGATPVGYIDRDALRGSRTGADAPGSNRGTESPANNLLADAFYQFGQTLKDKPDLGVMNPGGVRADFRYAANTELTPTDKDGLVTQGESNTVQPFGNVFGTIEITGAQLYTLLEQQWKDPSASHPVLRLGLSKNVVYTYDPTAEQGKHITEIFVNGEKVANDDSRTYRLASNTFVLEGGDGFTVLKEGKNFIDTGMIDNVAFNDYLKNFTADKPLHVDYTQRSVGVAPYTTEVKAGEELVFDLSSLAMTAGEKAPKAVTVTVAHGDVTVSGTATVDATPNAEGYDETGMAIVGVKLPADFPGGVATVIVTADDGTESGDVTEVALPSLNVEGAAAPAPQPEPQLKVVAPVFPKSTVPESGRPYLTIPKVEGVQYLINGTAVEPGEYLFNFGETQEVTAKALEGYVLDEKVASSWKFTEKAPKVKKSDPSKDPKHKPSGQSATPNANPNHAGQLSYTGANVAGLAVVGGVLLLAGAVATVKRRRD</sequence>
<feature type="compositionally biased region" description="Basic and acidic residues" evidence="2">
    <location>
        <begin position="738"/>
        <end position="752"/>
    </location>
</feature>
<keyword evidence="3" id="KW-1133">Transmembrane helix</keyword>
<accession>A0ABT9NAK2</accession>
<dbReference type="PANTHER" id="PTHR11575">
    <property type="entry name" value="5'-NUCLEOTIDASE-RELATED"/>
    <property type="match status" value="1"/>
</dbReference>
<comment type="caution">
    <text evidence="7">The sequence shown here is derived from an EMBL/GenBank/DDBJ whole genome shotgun (WGS) entry which is preliminary data.</text>
</comment>
<dbReference type="Gene3D" id="3.90.780.10">
    <property type="entry name" value="5'-Nucleotidase, C-terminal domain"/>
    <property type="match status" value="1"/>
</dbReference>
<keyword evidence="3" id="KW-0812">Transmembrane</keyword>
<feature type="domain" description="Calcineurin-like phosphoesterase" evidence="5">
    <location>
        <begin position="41"/>
        <end position="239"/>
    </location>
</feature>
<dbReference type="EMBL" id="JAUSQW010000001">
    <property type="protein sequence ID" value="MDP9800739.1"/>
    <property type="molecule type" value="Genomic_DNA"/>
</dbReference>
<evidence type="ECO:0000256" key="1">
    <source>
        <dbReference type="ARBA" id="ARBA00022729"/>
    </source>
</evidence>
<dbReference type="PRINTS" id="PR01607">
    <property type="entry name" value="APYRASEFAMLY"/>
</dbReference>
<evidence type="ECO:0000256" key="2">
    <source>
        <dbReference type="SAM" id="MobiDB-lite"/>
    </source>
</evidence>